<comment type="caution">
    <text evidence="1">The sequence shown here is derived from an EMBL/GenBank/DDBJ whole genome shotgun (WGS) entry which is preliminary data.</text>
</comment>
<organism evidence="1 2">
    <name type="scientific">candidate division WOR-3 bacterium RBG_13_43_14</name>
    <dbReference type="NCBI Taxonomy" id="1802590"/>
    <lineage>
        <taxon>Bacteria</taxon>
        <taxon>Bacteria division WOR-3</taxon>
    </lineage>
</organism>
<dbReference type="NCBIfam" id="TIGR04514">
    <property type="entry name" value="GWxTD_dom"/>
    <property type="match status" value="1"/>
</dbReference>
<protein>
    <recommendedName>
        <fullName evidence="3">GWxTD domain-containing protein</fullName>
    </recommendedName>
</protein>
<dbReference type="EMBL" id="MEUM01000058">
    <property type="protein sequence ID" value="OGC42622.1"/>
    <property type="molecule type" value="Genomic_DNA"/>
</dbReference>
<evidence type="ECO:0000313" key="1">
    <source>
        <dbReference type="EMBL" id="OGC42622.1"/>
    </source>
</evidence>
<evidence type="ECO:0008006" key="3">
    <source>
        <dbReference type="Google" id="ProtNLM"/>
    </source>
</evidence>
<dbReference type="AlphaFoldDB" id="A0A1F4UCI0"/>
<reference evidence="1 2" key="1">
    <citation type="journal article" date="2016" name="Nat. Commun.">
        <title>Thousands of microbial genomes shed light on interconnected biogeochemical processes in an aquifer system.</title>
        <authorList>
            <person name="Anantharaman K."/>
            <person name="Brown C.T."/>
            <person name="Hug L.A."/>
            <person name="Sharon I."/>
            <person name="Castelle C.J."/>
            <person name="Probst A.J."/>
            <person name="Thomas B.C."/>
            <person name="Singh A."/>
            <person name="Wilkins M.J."/>
            <person name="Karaoz U."/>
            <person name="Brodie E.L."/>
            <person name="Williams K.H."/>
            <person name="Hubbard S.S."/>
            <person name="Banfield J.F."/>
        </authorList>
    </citation>
    <scope>NUCLEOTIDE SEQUENCE [LARGE SCALE GENOMIC DNA]</scope>
</reference>
<name>A0A1F4UCI0_UNCW3</name>
<accession>A0A1F4UCI0</accession>
<gene>
    <name evidence="1" type="ORF">A2Y85_08320</name>
</gene>
<dbReference type="Proteomes" id="UP000177025">
    <property type="component" value="Unassembled WGS sequence"/>
</dbReference>
<sequence>MILLLLTINQTLSFNVDPVIFRTEVIIEDTISHISRTEKLYYLEMNCAIPYHQLKYETIDDQNIAKALIIFELHNLNQPDSILDTLYRQFTIQSFEQAAKEQTQFIVQFGLHVPAGNFGISVRILSDDKHGTFHKNINIEPDQYFMSDILVASGIYQDSTQDYLRKGNIIVVPHPSHSFNDRYINIFLYYELYDIEPDRTEQSVKYRIIDRDSNTVREISQKVKKLFPSQAINAGISIKDLVAGKYQLTIELPDSPVTEEYAKSIDFFIVRADTEKTISYTGMPYYDQIEYFITKKEYKKFMKLPPEGKKVFLDRFWQTHDYNSIVERFEYTKSKYREGNKPGWQTDRGRIYIKYGTPDETEKSFIEIEESKPYEIWQYFNGLECIFSDIRGTQEYLLVWTNAPDESSQPTLYHYLPESIRQNIE</sequence>
<dbReference type="InterPro" id="IPR030959">
    <property type="entry name" value="GWxTD_dom"/>
</dbReference>
<proteinExistence type="predicted"/>
<evidence type="ECO:0000313" key="2">
    <source>
        <dbReference type="Proteomes" id="UP000177025"/>
    </source>
</evidence>